<keyword evidence="3" id="KW-1185">Reference proteome</keyword>
<name>A0A1I5SLE5_9GAMM</name>
<dbReference type="Proteomes" id="UP000182025">
    <property type="component" value="Unassembled WGS sequence"/>
</dbReference>
<dbReference type="EMBL" id="FOXK01000004">
    <property type="protein sequence ID" value="SFP71580.1"/>
    <property type="molecule type" value="Genomic_DNA"/>
</dbReference>
<evidence type="ECO:0000256" key="1">
    <source>
        <dbReference type="SAM" id="Phobius"/>
    </source>
</evidence>
<reference evidence="3" key="1">
    <citation type="submission" date="2016-10" db="EMBL/GenBank/DDBJ databases">
        <authorList>
            <person name="Varghese N."/>
            <person name="Submissions S."/>
        </authorList>
    </citation>
    <scope>NUCLEOTIDE SEQUENCE [LARGE SCALE GENOMIC DNA]</scope>
    <source>
        <strain evidence="3">JCM 15604</strain>
    </source>
</reference>
<gene>
    <name evidence="2" type="ORF">SAMN05216177_104314</name>
</gene>
<sequence length="108" mass="11913">MHYLFLAQLLIMIVGPLVKMALRVIGFGFVSYIGFNLVIDQARGYMQSSMGQLGAEISGILGLANFDIIVNMYFAAIATRFILAGIDKAQDRKRNQVWRKPGGTSIEA</sequence>
<dbReference type="InterPro" id="IPR019670">
    <property type="entry name" value="DUF2523"/>
</dbReference>
<dbReference type="RefSeq" id="WP_074915144.1">
    <property type="nucleotide sequence ID" value="NZ_FOXK01000004.1"/>
</dbReference>
<evidence type="ECO:0000313" key="3">
    <source>
        <dbReference type="Proteomes" id="UP000182025"/>
    </source>
</evidence>
<evidence type="ECO:0008006" key="4">
    <source>
        <dbReference type="Google" id="ProtNLM"/>
    </source>
</evidence>
<proteinExistence type="predicted"/>
<accession>A0A1I5SLE5</accession>
<dbReference type="OrthoDB" id="6901798at2"/>
<organism evidence="2 3">
    <name type="scientific">Ectopseudomonas toyotomiensis</name>
    <dbReference type="NCBI Taxonomy" id="554344"/>
    <lineage>
        <taxon>Bacteria</taxon>
        <taxon>Pseudomonadati</taxon>
        <taxon>Pseudomonadota</taxon>
        <taxon>Gammaproteobacteria</taxon>
        <taxon>Pseudomonadales</taxon>
        <taxon>Pseudomonadaceae</taxon>
        <taxon>Ectopseudomonas</taxon>
    </lineage>
</organism>
<dbReference type="Pfam" id="PF10734">
    <property type="entry name" value="DUF2523"/>
    <property type="match status" value="1"/>
</dbReference>
<keyword evidence="1" id="KW-0812">Transmembrane</keyword>
<feature type="transmembrane region" description="Helical" evidence="1">
    <location>
        <begin position="59"/>
        <end position="83"/>
    </location>
</feature>
<protein>
    <recommendedName>
        <fullName evidence="4">DUF2523 domain-containing protein</fullName>
    </recommendedName>
</protein>
<keyword evidence="1" id="KW-1133">Transmembrane helix</keyword>
<evidence type="ECO:0000313" key="2">
    <source>
        <dbReference type="EMBL" id="SFP71580.1"/>
    </source>
</evidence>
<feature type="transmembrane region" description="Helical" evidence="1">
    <location>
        <begin position="20"/>
        <end position="39"/>
    </location>
</feature>
<dbReference type="AlphaFoldDB" id="A0A1I5SLE5"/>
<keyword evidence="1" id="KW-0472">Membrane</keyword>